<comment type="caution">
    <text evidence="2">The sequence shown here is derived from an EMBL/GenBank/DDBJ whole genome shotgun (WGS) entry which is preliminary data.</text>
</comment>
<feature type="domain" description="FBD" evidence="1">
    <location>
        <begin position="111"/>
        <end position="183"/>
    </location>
</feature>
<dbReference type="AlphaFoldDB" id="A0AAV0I5V2"/>
<dbReference type="Proteomes" id="UP001154282">
    <property type="component" value="Unassembled WGS sequence"/>
</dbReference>
<proteinExistence type="predicted"/>
<organism evidence="2 3">
    <name type="scientific">Linum tenue</name>
    <dbReference type="NCBI Taxonomy" id="586396"/>
    <lineage>
        <taxon>Eukaryota</taxon>
        <taxon>Viridiplantae</taxon>
        <taxon>Streptophyta</taxon>
        <taxon>Embryophyta</taxon>
        <taxon>Tracheophyta</taxon>
        <taxon>Spermatophyta</taxon>
        <taxon>Magnoliopsida</taxon>
        <taxon>eudicotyledons</taxon>
        <taxon>Gunneridae</taxon>
        <taxon>Pentapetalae</taxon>
        <taxon>rosids</taxon>
        <taxon>fabids</taxon>
        <taxon>Malpighiales</taxon>
        <taxon>Linaceae</taxon>
        <taxon>Linum</taxon>
    </lineage>
</organism>
<gene>
    <name evidence="2" type="ORF">LITE_LOCUS7379</name>
</gene>
<keyword evidence="3" id="KW-1185">Reference proteome</keyword>
<evidence type="ECO:0000313" key="2">
    <source>
        <dbReference type="EMBL" id="CAI0392034.1"/>
    </source>
</evidence>
<dbReference type="SMART" id="SM00579">
    <property type="entry name" value="FBD"/>
    <property type="match status" value="1"/>
</dbReference>
<dbReference type="EMBL" id="CAMGYJ010000003">
    <property type="protein sequence ID" value="CAI0392034.1"/>
    <property type="molecule type" value="Genomic_DNA"/>
</dbReference>
<reference evidence="2" key="1">
    <citation type="submission" date="2022-08" db="EMBL/GenBank/DDBJ databases">
        <authorList>
            <person name="Gutierrez-Valencia J."/>
        </authorList>
    </citation>
    <scope>NUCLEOTIDE SEQUENCE</scope>
</reference>
<protein>
    <recommendedName>
        <fullName evidence="1">FBD domain-containing protein</fullName>
    </recommendedName>
</protein>
<evidence type="ECO:0000313" key="3">
    <source>
        <dbReference type="Proteomes" id="UP001154282"/>
    </source>
</evidence>
<dbReference type="InterPro" id="IPR006566">
    <property type="entry name" value="FBD"/>
</dbReference>
<name>A0AAV0I5V2_9ROSI</name>
<evidence type="ECO:0000259" key="1">
    <source>
        <dbReference type="SMART" id="SM00579"/>
    </source>
</evidence>
<dbReference type="Pfam" id="PF08387">
    <property type="entry name" value="FBD"/>
    <property type="match status" value="1"/>
</dbReference>
<accession>A0AAV0I5V2</accession>
<sequence>MFLSASLVSRRCSFVTLHAAAGVAAALATLQVTAPSLAHLSFQITAEYKFGSDTNEHDGITFTYGAVGSFDYNNIASNRGGESCSGWDSSSSRTERGKGIIRKPVKEKVPSCLSSQLKVIEIRGLNGFDNEIQLALAYLLKNGEVLSELNLHFTSADPVWTSAIGEALLVLERVSSDCRVTVATR</sequence>